<feature type="transmembrane region" description="Helical" evidence="2">
    <location>
        <begin position="113"/>
        <end position="135"/>
    </location>
</feature>
<feature type="transmembrane region" description="Helical" evidence="2">
    <location>
        <begin position="205"/>
        <end position="226"/>
    </location>
</feature>
<reference evidence="4 5" key="1">
    <citation type="submission" date="2014-06" db="EMBL/GenBank/DDBJ databases">
        <authorList>
            <consortium name="DOE Joint Genome Institute"/>
            <person name="Kuo A."/>
            <person name="Kohler A."/>
            <person name="Nagy L.G."/>
            <person name="Floudas D."/>
            <person name="Copeland A."/>
            <person name="Barry K.W."/>
            <person name="Cichocki N."/>
            <person name="Veneault-Fourrey C."/>
            <person name="LaButti K."/>
            <person name="Lindquist E.A."/>
            <person name="Lipzen A."/>
            <person name="Lundell T."/>
            <person name="Morin E."/>
            <person name="Murat C."/>
            <person name="Sun H."/>
            <person name="Tunlid A."/>
            <person name="Henrissat B."/>
            <person name="Grigoriev I.V."/>
            <person name="Hibbett D.S."/>
            <person name="Martin F."/>
            <person name="Nordberg H.P."/>
            <person name="Cantor M.N."/>
            <person name="Hua S.X."/>
        </authorList>
    </citation>
    <scope>NUCLEOTIDE SEQUENCE [LARGE SCALE GENOMIC DNA]</scope>
    <source>
        <strain evidence="4 5">ATCC 200175</strain>
    </source>
</reference>
<gene>
    <name evidence="4" type="ORF">PAXINDRAFT_100923</name>
</gene>
<dbReference type="Proteomes" id="UP000053647">
    <property type="component" value="Unassembled WGS sequence"/>
</dbReference>
<accession>A0A0C9U094</accession>
<evidence type="ECO:0000313" key="5">
    <source>
        <dbReference type="Proteomes" id="UP000053647"/>
    </source>
</evidence>
<keyword evidence="2" id="KW-0472">Membrane</keyword>
<dbReference type="OrthoDB" id="5392263at2759"/>
<feature type="region of interest" description="Disordered" evidence="1">
    <location>
        <begin position="605"/>
        <end position="670"/>
    </location>
</feature>
<evidence type="ECO:0000256" key="1">
    <source>
        <dbReference type="SAM" id="MobiDB-lite"/>
    </source>
</evidence>
<dbReference type="AlphaFoldDB" id="A0A0C9U094"/>
<feature type="compositionally biased region" description="Basic and acidic residues" evidence="1">
    <location>
        <begin position="646"/>
        <end position="659"/>
    </location>
</feature>
<feature type="chain" id="PRO_5002220746" evidence="3">
    <location>
        <begin position="22"/>
        <end position="882"/>
    </location>
</feature>
<evidence type="ECO:0000256" key="2">
    <source>
        <dbReference type="SAM" id="Phobius"/>
    </source>
</evidence>
<feature type="transmembrane region" description="Helical" evidence="2">
    <location>
        <begin position="570"/>
        <end position="591"/>
    </location>
</feature>
<keyword evidence="3" id="KW-0732">Signal</keyword>
<organism evidence="4 5">
    <name type="scientific">Paxillus involutus ATCC 200175</name>
    <dbReference type="NCBI Taxonomy" id="664439"/>
    <lineage>
        <taxon>Eukaryota</taxon>
        <taxon>Fungi</taxon>
        <taxon>Dikarya</taxon>
        <taxon>Basidiomycota</taxon>
        <taxon>Agaricomycotina</taxon>
        <taxon>Agaricomycetes</taxon>
        <taxon>Agaricomycetidae</taxon>
        <taxon>Boletales</taxon>
        <taxon>Paxilineae</taxon>
        <taxon>Paxillaceae</taxon>
        <taxon>Paxillus</taxon>
    </lineage>
</organism>
<evidence type="ECO:0000256" key="3">
    <source>
        <dbReference type="SAM" id="SignalP"/>
    </source>
</evidence>
<feature type="region of interest" description="Disordered" evidence="1">
    <location>
        <begin position="706"/>
        <end position="733"/>
    </location>
</feature>
<sequence length="882" mass="97367">MLLARPSVILLILIFTNYSNADNFTQCLIDVQLFANETQDTSGLRFNNGSQVPVQSIFNATAITIDACYSQCGTGQEPFDWQTFSQDFGAWLLPYLALISQLPFGARYQTDNLMSAVLTVGSPTLAGYSLFLTLLNTRWINKRFNRIDYPTTRVRETVVRVLSGLQQVPLRIRQGEAAVFESLVILPANDKWWTMFDESLNYTHTWSISSGTSITWVIVAYLLTVANSLSNIIDNINSNGQGTGSVWLWLLPIVIGWLVLSPKCAYSRIKHAYKRTNEYVVIADATRNPTRPNPGLIVESEDEDLSSPDEARTPPFFNYSRALSWSRSVYVASLFYNAAWSRAQDNQAVDGSDWIGRNSADVPDEYRKGNRGQILDYCQPEKNIEEIRWAPGIFKRMILASLVSLSLQWATTGAAVLAVWFTPTTRNCVEESGPFQSWLGNAVSYEARTPPFFNYSRALSWSRSVYVASLFYNAAWSRAQDNQAVDGSDWIGRNSADVPDEYRKGNRGQILDYCQPEKNIEEIRWAPGIFKRMILASLVSLSLQWATTGAAVLAVWFTPTTQLGCRSLAYLIYGALSTAAWFLLVLSSFLAHYARRSFTITTAPAARTGGSSQEHSQTSLRHASPHPTNGSADASNGPSNASDGPSDARHPANDSHTGDAQEPTNSSSSQRNALADVMHYLTPTSSRQDASTNFVEGGSQMELHPLLSQGQDHPAGDSHTDDAQGPLQVDTTNSSRRNVFANFMHYLIRKFTRQSPLVSRVQDTSSGASNSVAGTSHDPVNVQKQPAMAISHCLRWAGKTLASANAAFVITISIFQYANFLDRCYCNSSVLSRGGQAYDIVVILYADVAQVKAAWIGGFILAFVCSGIFVGLIYLLRDSLPV</sequence>
<feature type="compositionally biased region" description="Polar residues" evidence="1">
    <location>
        <begin position="609"/>
        <end position="643"/>
    </location>
</feature>
<feature type="signal peptide" evidence="3">
    <location>
        <begin position="1"/>
        <end position="21"/>
    </location>
</feature>
<feature type="transmembrane region" description="Helical" evidence="2">
    <location>
        <begin position="534"/>
        <end position="558"/>
    </location>
</feature>
<keyword evidence="2" id="KW-0812">Transmembrane</keyword>
<name>A0A0C9U094_PAXIN</name>
<protein>
    <submittedName>
        <fullName evidence="4">Uncharacterized protein</fullName>
    </submittedName>
</protein>
<feature type="transmembrane region" description="Helical" evidence="2">
    <location>
        <begin position="246"/>
        <end position="266"/>
    </location>
</feature>
<proteinExistence type="predicted"/>
<feature type="transmembrane region" description="Helical" evidence="2">
    <location>
        <begin position="853"/>
        <end position="876"/>
    </location>
</feature>
<keyword evidence="2" id="KW-1133">Transmembrane helix</keyword>
<keyword evidence="5" id="KW-1185">Reference proteome</keyword>
<dbReference type="HOGENOM" id="CLU_015738_0_0_1"/>
<dbReference type="EMBL" id="KN819357">
    <property type="protein sequence ID" value="KIJ12981.1"/>
    <property type="molecule type" value="Genomic_DNA"/>
</dbReference>
<evidence type="ECO:0000313" key="4">
    <source>
        <dbReference type="EMBL" id="KIJ12981.1"/>
    </source>
</evidence>
<reference evidence="5" key="2">
    <citation type="submission" date="2015-01" db="EMBL/GenBank/DDBJ databases">
        <title>Evolutionary Origins and Diversification of the Mycorrhizal Mutualists.</title>
        <authorList>
            <consortium name="DOE Joint Genome Institute"/>
            <consortium name="Mycorrhizal Genomics Consortium"/>
            <person name="Kohler A."/>
            <person name="Kuo A."/>
            <person name="Nagy L.G."/>
            <person name="Floudas D."/>
            <person name="Copeland A."/>
            <person name="Barry K.W."/>
            <person name="Cichocki N."/>
            <person name="Veneault-Fourrey C."/>
            <person name="LaButti K."/>
            <person name="Lindquist E.A."/>
            <person name="Lipzen A."/>
            <person name="Lundell T."/>
            <person name="Morin E."/>
            <person name="Murat C."/>
            <person name="Riley R."/>
            <person name="Ohm R."/>
            <person name="Sun H."/>
            <person name="Tunlid A."/>
            <person name="Henrissat B."/>
            <person name="Grigoriev I.V."/>
            <person name="Hibbett D.S."/>
            <person name="Martin F."/>
        </authorList>
    </citation>
    <scope>NUCLEOTIDE SEQUENCE [LARGE SCALE GENOMIC DNA]</scope>
    <source>
        <strain evidence="5">ATCC 200175</strain>
    </source>
</reference>